<proteinExistence type="predicted"/>
<gene>
    <name evidence="3" type="ORF">GE300_05230</name>
</gene>
<accession>A0A6L5YXU9</accession>
<evidence type="ECO:0000313" key="4">
    <source>
        <dbReference type="Proteomes" id="UP000474957"/>
    </source>
</evidence>
<reference evidence="3 4" key="1">
    <citation type="submission" date="2019-10" db="EMBL/GenBank/DDBJ databases">
        <title>Cognatihalovulum marinum gen. nov. sp. nov., a new member of the family Rhodobacteraceae isolated from deep seawater of the Northwest Indian Ocean.</title>
        <authorList>
            <person name="Ruan C."/>
            <person name="Wang J."/>
            <person name="Zheng X."/>
            <person name="Song L."/>
            <person name="Zhu Y."/>
            <person name="Huang Y."/>
            <person name="Lu Z."/>
            <person name="Du W."/>
            <person name="Huang L."/>
            <person name="Dai X."/>
        </authorList>
    </citation>
    <scope>NUCLEOTIDE SEQUENCE [LARGE SCALE GENOMIC DNA]</scope>
    <source>
        <strain evidence="3 4">2CG4</strain>
    </source>
</reference>
<feature type="compositionally biased region" description="Low complexity" evidence="1">
    <location>
        <begin position="30"/>
        <end position="42"/>
    </location>
</feature>
<dbReference type="EMBL" id="WIND01000002">
    <property type="protein sequence ID" value="MSU89028.1"/>
    <property type="molecule type" value="Genomic_DNA"/>
</dbReference>
<keyword evidence="4" id="KW-1185">Reference proteome</keyword>
<dbReference type="InterPro" id="IPR029032">
    <property type="entry name" value="AhpD-like"/>
</dbReference>
<comment type="caution">
    <text evidence="3">The sequence shown here is derived from an EMBL/GenBank/DDBJ whole genome shotgun (WGS) entry which is preliminary data.</text>
</comment>
<protein>
    <submittedName>
        <fullName evidence="3">Peroxidase</fullName>
    </submittedName>
</protein>
<dbReference type="Pfam" id="PF02627">
    <property type="entry name" value="CMD"/>
    <property type="match status" value="1"/>
</dbReference>
<evidence type="ECO:0000259" key="2">
    <source>
        <dbReference type="Pfam" id="PF02627"/>
    </source>
</evidence>
<sequence length="236" mass="24982">MLACHRIAPTIAAPRCGRHGAGQAGRLRRGGSCFSSSRSRTGTPAGRPPNYADERQGLGRVLNLHRALAHIPSLARHFEAMTGELKAQMGLRRYELVTIAAALALRSSYCALAHASVLLRDGMEPDELLRIVTDPPGAALTGAEREMMAYAGEIARDAAAIDPARIERLRAHGFADAEISRIAATAALRSFFSKYLDAVGTAPDADYLALPPELREALVRGRAIAAAPGDTAAPPA</sequence>
<organism evidence="3 4">
    <name type="scientific">Halovulum marinum</name>
    <dbReference type="NCBI Taxonomy" id="2662447"/>
    <lineage>
        <taxon>Bacteria</taxon>
        <taxon>Pseudomonadati</taxon>
        <taxon>Pseudomonadota</taxon>
        <taxon>Alphaproteobacteria</taxon>
        <taxon>Rhodobacterales</taxon>
        <taxon>Paracoccaceae</taxon>
        <taxon>Halovulum</taxon>
    </lineage>
</organism>
<feature type="domain" description="Carboxymuconolactone decarboxylase-like" evidence="2">
    <location>
        <begin position="73"/>
        <end position="131"/>
    </location>
</feature>
<evidence type="ECO:0000256" key="1">
    <source>
        <dbReference type="SAM" id="MobiDB-lite"/>
    </source>
</evidence>
<dbReference type="GO" id="GO:0051920">
    <property type="term" value="F:peroxiredoxin activity"/>
    <property type="evidence" value="ECO:0007669"/>
    <property type="project" value="InterPro"/>
</dbReference>
<feature type="region of interest" description="Disordered" evidence="1">
    <location>
        <begin position="18"/>
        <end position="54"/>
    </location>
</feature>
<keyword evidence="3" id="KW-0560">Oxidoreductase</keyword>
<dbReference type="PANTHER" id="PTHR35446:SF2">
    <property type="entry name" value="CARBOXYMUCONOLACTONE DECARBOXYLASE-LIKE DOMAIN-CONTAINING PROTEIN"/>
    <property type="match status" value="1"/>
</dbReference>
<dbReference type="RefSeq" id="WP_154445486.1">
    <property type="nucleotide sequence ID" value="NZ_WIND01000002.1"/>
</dbReference>
<name>A0A6L5YXU9_9RHOB</name>
<dbReference type="InterPro" id="IPR003779">
    <property type="entry name" value="CMD-like"/>
</dbReference>
<dbReference type="PANTHER" id="PTHR35446">
    <property type="entry name" value="SI:CH211-175M2.5"/>
    <property type="match status" value="1"/>
</dbReference>
<dbReference type="Gene3D" id="1.20.1290.10">
    <property type="entry name" value="AhpD-like"/>
    <property type="match status" value="1"/>
</dbReference>
<dbReference type="AlphaFoldDB" id="A0A6L5YXU9"/>
<keyword evidence="3" id="KW-0575">Peroxidase</keyword>
<evidence type="ECO:0000313" key="3">
    <source>
        <dbReference type="EMBL" id="MSU89028.1"/>
    </source>
</evidence>
<dbReference type="SUPFAM" id="SSF69118">
    <property type="entry name" value="AhpD-like"/>
    <property type="match status" value="1"/>
</dbReference>
<dbReference type="Proteomes" id="UP000474957">
    <property type="component" value="Unassembled WGS sequence"/>
</dbReference>